<name>A0A314Y275_PRUYE</name>
<protein>
    <submittedName>
        <fullName evidence="1">Uncharacterized protein</fullName>
    </submittedName>
</protein>
<organism evidence="1 2">
    <name type="scientific">Prunus yedoensis var. nudiflora</name>
    <dbReference type="NCBI Taxonomy" id="2094558"/>
    <lineage>
        <taxon>Eukaryota</taxon>
        <taxon>Viridiplantae</taxon>
        <taxon>Streptophyta</taxon>
        <taxon>Embryophyta</taxon>
        <taxon>Tracheophyta</taxon>
        <taxon>Spermatophyta</taxon>
        <taxon>Magnoliopsida</taxon>
        <taxon>eudicotyledons</taxon>
        <taxon>Gunneridae</taxon>
        <taxon>Pentapetalae</taxon>
        <taxon>rosids</taxon>
        <taxon>fabids</taxon>
        <taxon>Rosales</taxon>
        <taxon>Rosaceae</taxon>
        <taxon>Amygdaloideae</taxon>
        <taxon>Amygdaleae</taxon>
        <taxon>Prunus</taxon>
    </lineage>
</organism>
<dbReference type="EMBL" id="PJQY01001856">
    <property type="protein sequence ID" value="PQP98948.1"/>
    <property type="molecule type" value="Genomic_DNA"/>
</dbReference>
<reference evidence="1 2" key="1">
    <citation type="submission" date="2018-02" db="EMBL/GenBank/DDBJ databases">
        <title>Draft genome of wild Prunus yedoensis var. nudiflora.</title>
        <authorList>
            <person name="Baek S."/>
            <person name="Kim J.-H."/>
            <person name="Choi K."/>
            <person name="Kim G.-B."/>
            <person name="Cho A."/>
            <person name="Jang H."/>
            <person name="Shin C.-H."/>
            <person name="Yu H.-J."/>
            <person name="Mun J.-H."/>
        </authorList>
    </citation>
    <scope>NUCLEOTIDE SEQUENCE [LARGE SCALE GENOMIC DNA]</scope>
    <source>
        <strain evidence="2">cv. Jeju island</strain>
        <tissue evidence="1">Leaf</tissue>
    </source>
</reference>
<evidence type="ECO:0000313" key="2">
    <source>
        <dbReference type="Proteomes" id="UP000250321"/>
    </source>
</evidence>
<keyword evidence="2" id="KW-1185">Reference proteome</keyword>
<sequence length="73" mass="7597">MVQVASLGSVVTVEVAYLQEKKAVVRRFGFGGSSPRVYSFDSSFHGVGPGFVGYSATGTTNLGDVGVPPDKPM</sequence>
<gene>
    <name evidence="1" type="ORF">Pyn_12540</name>
</gene>
<dbReference type="Proteomes" id="UP000250321">
    <property type="component" value="Unassembled WGS sequence"/>
</dbReference>
<proteinExistence type="predicted"/>
<accession>A0A314Y275</accession>
<dbReference type="AlphaFoldDB" id="A0A314Y275"/>
<comment type="caution">
    <text evidence="1">The sequence shown here is derived from an EMBL/GenBank/DDBJ whole genome shotgun (WGS) entry which is preliminary data.</text>
</comment>
<evidence type="ECO:0000313" key="1">
    <source>
        <dbReference type="EMBL" id="PQP98948.1"/>
    </source>
</evidence>